<keyword evidence="3" id="KW-0804">Transcription</keyword>
<evidence type="ECO:0000256" key="2">
    <source>
        <dbReference type="ARBA" id="ARBA00023125"/>
    </source>
</evidence>
<dbReference type="AlphaFoldDB" id="A0A419W9T6"/>
<gene>
    <name evidence="5" type="ORF">BC643_2583</name>
</gene>
<dbReference type="Pfam" id="PF07729">
    <property type="entry name" value="FCD"/>
    <property type="match status" value="1"/>
</dbReference>
<evidence type="ECO:0000313" key="6">
    <source>
        <dbReference type="Proteomes" id="UP000283387"/>
    </source>
</evidence>
<keyword evidence="5" id="KW-0670">Pyruvate</keyword>
<dbReference type="PANTHER" id="PTHR43537">
    <property type="entry name" value="TRANSCRIPTIONAL REGULATOR, GNTR FAMILY"/>
    <property type="match status" value="1"/>
</dbReference>
<dbReference type="GO" id="GO:0003700">
    <property type="term" value="F:DNA-binding transcription factor activity"/>
    <property type="evidence" value="ECO:0007669"/>
    <property type="project" value="InterPro"/>
</dbReference>
<dbReference type="SUPFAM" id="SSF48008">
    <property type="entry name" value="GntR ligand-binding domain-like"/>
    <property type="match status" value="1"/>
</dbReference>
<dbReference type="Pfam" id="PF00392">
    <property type="entry name" value="GntR"/>
    <property type="match status" value="1"/>
</dbReference>
<dbReference type="PROSITE" id="PS50949">
    <property type="entry name" value="HTH_GNTR"/>
    <property type="match status" value="1"/>
</dbReference>
<dbReference type="InterPro" id="IPR036388">
    <property type="entry name" value="WH-like_DNA-bd_sf"/>
</dbReference>
<dbReference type="InterPro" id="IPR000524">
    <property type="entry name" value="Tscrpt_reg_HTH_GntR"/>
</dbReference>
<dbReference type="Proteomes" id="UP000283387">
    <property type="component" value="Unassembled WGS sequence"/>
</dbReference>
<organism evidence="5 6">
    <name type="scientific">Mangrovibacterium diazotrophicum</name>
    <dbReference type="NCBI Taxonomy" id="1261403"/>
    <lineage>
        <taxon>Bacteria</taxon>
        <taxon>Pseudomonadati</taxon>
        <taxon>Bacteroidota</taxon>
        <taxon>Bacteroidia</taxon>
        <taxon>Marinilabiliales</taxon>
        <taxon>Prolixibacteraceae</taxon>
        <taxon>Mangrovibacterium</taxon>
    </lineage>
</organism>
<sequence>MADMNDIFQKIGTTQTLSQKIERNIERAIREKKLPIGSKLPSERELCEMFAVSRTALREALRRLSARGLIEIRKGSGMIVKKINMKDAIDSLNLYYDLKFDVNLISQIIELRMAFEPEIAKMAALNRTEEDLQNLQSNLAEFSICDPDNTQMESDLDNKFHLAVARATGNPFVIVTMEPVHNLLPRMRNYIYANIEGEKEITLGYHKEIVNAIGERDADRAYEKMQLHLEHNLQVYNKFLKSSNAD</sequence>
<evidence type="ECO:0000313" key="5">
    <source>
        <dbReference type="EMBL" id="RKD92213.1"/>
    </source>
</evidence>
<proteinExistence type="predicted"/>
<keyword evidence="2" id="KW-0238">DNA-binding</keyword>
<dbReference type="GO" id="GO:0003677">
    <property type="term" value="F:DNA binding"/>
    <property type="evidence" value="ECO:0007669"/>
    <property type="project" value="UniProtKB-KW"/>
</dbReference>
<dbReference type="SMART" id="SM00895">
    <property type="entry name" value="FCD"/>
    <property type="match status" value="1"/>
</dbReference>
<evidence type="ECO:0000256" key="1">
    <source>
        <dbReference type="ARBA" id="ARBA00023015"/>
    </source>
</evidence>
<dbReference type="InterPro" id="IPR008920">
    <property type="entry name" value="TF_FadR/GntR_C"/>
</dbReference>
<keyword evidence="1" id="KW-0805">Transcription regulation</keyword>
<reference evidence="5 6" key="1">
    <citation type="submission" date="2018-09" db="EMBL/GenBank/DDBJ databases">
        <title>Genomic Encyclopedia of Archaeal and Bacterial Type Strains, Phase II (KMG-II): from individual species to whole genera.</title>
        <authorList>
            <person name="Goeker M."/>
        </authorList>
    </citation>
    <scope>NUCLEOTIDE SEQUENCE [LARGE SCALE GENOMIC DNA]</scope>
    <source>
        <strain evidence="5 6">DSM 27148</strain>
    </source>
</reference>
<dbReference type="Gene3D" id="1.10.10.10">
    <property type="entry name" value="Winged helix-like DNA-binding domain superfamily/Winged helix DNA-binding domain"/>
    <property type="match status" value="1"/>
</dbReference>
<dbReference type="Gene3D" id="1.20.120.530">
    <property type="entry name" value="GntR ligand-binding domain-like"/>
    <property type="match status" value="1"/>
</dbReference>
<accession>A0A419W9T6</accession>
<protein>
    <submittedName>
        <fullName evidence="5">GntR family transcriptional repressor for pyruvate dehydrogenase complex</fullName>
    </submittedName>
</protein>
<evidence type="ECO:0000259" key="4">
    <source>
        <dbReference type="PROSITE" id="PS50949"/>
    </source>
</evidence>
<dbReference type="InterPro" id="IPR036390">
    <property type="entry name" value="WH_DNA-bd_sf"/>
</dbReference>
<dbReference type="PANTHER" id="PTHR43537:SF5">
    <property type="entry name" value="UXU OPERON TRANSCRIPTIONAL REGULATOR"/>
    <property type="match status" value="1"/>
</dbReference>
<dbReference type="PRINTS" id="PR00035">
    <property type="entry name" value="HTHGNTR"/>
</dbReference>
<dbReference type="RefSeq" id="WP_245994941.1">
    <property type="nucleotide sequence ID" value="NZ_RAPN01000001.1"/>
</dbReference>
<feature type="domain" description="HTH gntR-type" evidence="4">
    <location>
        <begin position="15"/>
        <end position="83"/>
    </location>
</feature>
<dbReference type="SUPFAM" id="SSF46785">
    <property type="entry name" value="Winged helix' DNA-binding domain"/>
    <property type="match status" value="1"/>
</dbReference>
<dbReference type="InterPro" id="IPR011711">
    <property type="entry name" value="GntR_C"/>
</dbReference>
<dbReference type="SMART" id="SM00345">
    <property type="entry name" value="HTH_GNTR"/>
    <property type="match status" value="1"/>
</dbReference>
<keyword evidence="6" id="KW-1185">Reference proteome</keyword>
<name>A0A419W9T6_9BACT</name>
<dbReference type="EMBL" id="RAPN01000001">
    <property type="protein sequence ID" value="RKD92213.1"/>
    <property type="molecule type" value="Genomic_DNA"/>
</dbReference>
<comment type="caution">
    <text evidence="5">The sequence shown here is derived from an EMBL/GenBank/DDBJ whole genome shotgun (WGS) entry which is preliminary data.</text>
</comment>
<dbReference type="CDD" id="cd07377">
    <property type="entry name" value="WHTH_GntR"/>
    <property type="match status" value="1"/>
</dbReference>
<evidence type="ECO:0000256" key="3">
    <source>
        <dbReference type="ARBA" id="ARBA00023163"/>
    </source>
</evidence>